<sequence>MSWFMVAMPLHVALENGGLARAADASLSFGLPDEPPVAGEPPTVVQVLSAFRQAGCHGDAWFRLAVPDCGTGLAVCPDHVNCSTVGGLDLGEVMLGVDGRSRSEPLEPGDAVTDIGFRKPAGGAVLAAILALASQSGPWLVCDDGGDCVFVVSPGDDPAHLAAHWPW</sequence>
<name>A0A8J3PB16_9ACTN</name>
<keyword evidence="2" id="KW-1185">Reference proteome</keyword>
<dbReference type="Proteomes" id="UP000630887">
    <property type="component" value="Unassembled WGS sequence"/>
</dbReference>
<accession>A0A8J3PB16</accession>
<proteinExistence type="predicted"/>
<dbReference type="RefSeq" id="WP_203698350.1">
    <property type="nucleotide sequence ID" value="NZ_BAAALC010000073.1"/>
</dbReference>
<reference evidence="1 2" key="1">
    <citation type="submission" date="2021-01" db="EMBL/GenBank/DDBJ databases">
        <title>Whole genome shotgun sequence of Catellatospora coxensis NBRC 107359.</title>
        <authorList>
            <person name="Komaki H."/>
            <person name="Tamura T."/>
        </authorList>
    </citation>
    <scope>NUCLEOTIDE SEQUENCE [LARGE SCALE GENOMIC DNA]</scope>
    <source>
        <strain evidence="1 2">NBRC 107359</strain>
    </source>
</reference>
<dbReference type="AlphaFoldDB" id="A0A8J3PB16"/>
<gene>
    <name evidence="1" type="ORF">Cco03nite_71120</name>
</gene>
<dbReference type="EMBL" id="BONI01000088">
    <property type="protein sequence ID" value="GIG10412.1"/>
    <property type="molecule type" value="Genomic_DNA"/>
</dbReference>
<organism evidence="1 2">
    <name type="scientific">Catellatospora coxensis</name>
    <dbReference type="NCBI Taxonomy" id="310354"/>
    <lineage>
        <taxon>Bacteria</taxon>
        <taxon>Bacillati</taxon>
        <taxon>Actinomycetota</taxon>
        <taxon>Actinomycetes</taxon>
        <taxon>Micromonosporales</taxon>
        <taxon>Micromonosporaceae</taxon>
        <taxon>Catellatospora</taxon>
    </lineage>
</organism>
<evidence type="ECO:0000313" key="2">
    <source>
        <dbReference type="Proteomes" id="UP000630887"/>
    </source>
</evidence>
<evidence type="ECO:0000313" key="1">
    <source>
        <dbReference type="EMBL" id="GIG10412.1"/>
    </source>
</evidence>
<comment type="caution">
    <text evidence="1">The sequence shown here is derived from an EMBL/GenBank/DDBJ whole genome shotgun (WGS) entry which is preliminary data.</text>
</comment>
<protein>
    <submittedName>
        <fullName evidence="1">Uncharacterized protein</fullName>
    </submittedName>
</protein>